<dbReference type="InterPro" id="IPR002734">
    <property type="entry name" value="RibDG_C"/>
</dbReference>
<dbReference type="InterPro" id="IPR024072">
    <property type="entry name" value="DHFR-like_dom_sf"/>
</dbReference>
<protein>
    <submittedName>
        <fullName evidence="2">Dihydrofolate reductase family protein</fullName>
    </submittedName>
</protein>
<accession>A0ABN2E5Y4</accession>
<comment type="caution">
    <text evidence="2">The sequence shown here is derived from an EMBL/GenBank/DDBJ whole genome shotgun (WGS) entry which is preliminary data.</text>
</comment>
<keyword evidence="3" id="KW-1185">Reference proteome</keyword>
<proteinExistence type="predicted"/>
<sequence length="191" mass="21110">MRDVILYMSMSLDGFVGSDREHPGMSIPEGDELTRWKLDRIRTAGAHLMGRTTYQEMASYWPQSDDVYAAPMNDIPKIVFSKTLTDAEAAWPTTRVARGELGAEIAAIKEEPGADVIVWGGRRLAGALAAADLIDEYRLLIQPLVLGAGQALFDQLPDSRHLKLVEALPFPSGIVVHVYRRADQPRHTQNG</sequence>
<dbReference type="Gene3D" id="3.40.430.10">
    <property type="entry name" value="Dihydrofolate Reductase, subunit A"/>
    <property type="match status" value="1"/>
</dbReference>
<evidence type="ECO:0000259" key="1">
    <source>
        <dbReference type="Pfam" id="PF01872"/>
    </source>
</evidence>
<name>A0ABN2E5Y4_9ACTN</name>
<dbReference type="Pfam" id="PF01872">
    <property type="entry name" value="RibD_C"/>
    <property type="match status" value="1"/>
</dbReference>
<dbReference type="PANTHER" id="PTHR38011">
    <property type="entry name" value="DIHYDROFOLATE REDUCTASE FAMILY PROTEIN (AFU_ORTHOLOGUE AFUA_8G06820)"/>
    <property type="match status" value="1"/>
</dbReference>
<dbReference type="EMBL" id="BAAAND010000008">
    <property type="protein sequence ID" value="GAA1597115.1"/>
    <property type="molecule type" value="Genomic_DNA"/>
</dbReference>
<gene>
    <name evidence="2" type="ORF">GCM10009742_50120</name>
</gene>
<dbReference type="InterPro" id="IPR050765">
    <property type="entry name" value="Riboflavin_Biosynth_HTPR"/>
</dbReference>
<dbReference type="PANTHER" id="PTHR38011:SF11">
    <property type="entry name" value="2,5-DIAMINO-6-RIBOSYLAMINO-4(3H)-PYRIMIDINONE 5'-PHOSPHATE REDUCTASE"/>
    <property type="match status" value="1"/>
</dbReference>
<evidence type="ECO:0000313" key="3">
    <source>
        <dbReference type="Proteomes" id="UP001500190"/>
    </source>
</evidence>
<dbReference type="RefSeq" id="WP_344195443.1">
    <property type="nucleotide sequence ID" value="NZ_BAAAND010000008.1"/>
</dbReference>
<reference evidence="2 3" key="1">
    <citation type="journal article" date="2019" name="Int. J. Syst. Evol. Microbiol.">
        <title>The Global Catalogue of Microorganisms (GCM) 10K type strain sequencing project: providing services to taxonomists for standard genome sequencing and annotation.</title>
        <authorList>
            <consortium name="The Broad Institute Genomics Platform"/>
            <consortium name="The Broad Institute Genome Sequencing Center for Infectious Disease"/>
            <person name="Wu L."/>
            <person name="Ma J."/>
        </authorList>
    </citation>
    <scope>NUCLEOTIDE SEQUENCE [LARGE SCALE GENOMIC DNA]</scope>
    <source>
        <strain evidence="2 3">JCM 14304</strain>
    </source>
</reference>
<evidence type="ECO:0000313" key="2">
    <source>
        <dbReference type="EMBL" id="GAA1597115.1"/>
    </source>
</evidence>
<organism evidence="2 3">
    <name type="scientific">Kribbella karoonensis</name>
    <dbReference type="NCBI Taxonomy" id="324851"/>
    <lineage>
        <taxon>Bacteria</taxon>
        <taxon>Bacillati</taxon>
        <taxon>Actinomycetota</taxon>
        <taxon>Actinomycetes</taxon>
        <taxon>Propionibacteriales</taxon>
        <taxon>Kribbellaceae</taxon>
        <taxon>Kribbella</taxon>
    </lineage>
</organism>
<feature type="domain" description="Bacterial bifunctional deaminase-reductase C-terminal" evidence="1">
    <location>
        <begin position="4"/>
        <end position="176"/>
    </location>
</feature>
<dbReference type="SUPFAM" id="SSF53597">
    <property type="entry name" value="Dihydrofolate reductase-like"/>
    <property type="match status" value="1"/>
</dbReference>
<dbReference type="Proteomes" id="UP001500190">
    <property type="component" value="Unassembled WGS sequence"/>
</dbReference>